<dbReference type="AlphaFoldDB" id="A0A485C0N2"/>
<gene>
    <name evidence="1" type="ORF">NCTC12998_04457</name>
</gene>
<accession>A0A485C0N2</accession>
<organism evidence="1 2">
    <name type="scientific">Raoultella planticola</name>
    <name type="common">Klebsiella planticola</name>
    <dbReference type="NCBI Taxonomy" id="575"/>
    <lineage>
        <taxon>Bacteria</taxon>
        <taxon>Pseudomonadati</taxon>
        <taxon>Pseudomonadota</taxon>
        <taxon>Gammaproteobacteria</taxon>
        <taxon>Enterobacterales</taxon>
        <taxon>Enterobacteriaceae</taxon>
        <taxon>Klebsiella/Raoultella group</taxon>
        <taxon>Raoultella</taxon>
    </lineage>
</organism>
<dbReference type="EMBL" id="CAADJE010000025">
    <property type="protein sequence ID" value="VFS74339.1"/>
    <property type="molecule type" value="Genomic_DNA"/>
</dbReference>
<evidence type="ECO:0000313" key="2">
    <source>
        <dbReference type="Proteomes" id="UP000345637"/>
    </source>
</evidence>
<reference evidence="1 2" key="1">
    <citation type="submission" date="2019-03" db="EMBL/GenBank/DDBJ databases">
        <authorList>
            <consortium name="Pathogen Informatics"/>
        </authorList>
    </citation>
    <scope>NUCLEOTIDE SEQUENCE [LARGE SCALE GENOMIC DNA]</scope>
    <source>
        <strain evidence="1 2">NCTC12998</strain>
    </source>
</reference>
<protein>
    <submittedName>
        <fullName evidence="1">Uncharacterized protein</fullName>
    </submittedName>
</protein>
<name>A0A485C0N2_RAOPL</name>
<dbReference type="Proteomes" id="UP000345637">
    <property type="component" value="Unassembled WGS sequence"/>
</dbReference>
<sequence length="53" mass="5896">MIFICLWRPSSPFSSSHLAFRDTKLFGEEFNQMGVSLAIYGGSGNGDFQFVAM</sequence>
<evidence type="ECO:0000313" key="1">
    <source>
        <dbReference type="EMBL" id="VFS74339.1"/>
    </source>
</evidence>
<proteinExistence type="predicted"/>